<dbReference type="RefSeq" id="WP_072848709.1">
    <property type="nucleotide sequence ID" value="NZ_FRAH01000005.1"/>
</dbReference>
<reference evidence="2 3" key="1">
    <citation type="submission" date="2016-11" db="EMBL/GenBank/DDBJ databases">
        <authorList>
            <person name="Jaros S."/>
            <person name="Januszkiewicz K."/>
            <person name="Wedrychowicz H."/>
        </authorList>
    </citation>
    <scope>NUCLEOTIDE SEQUENCE [LARGE SCALE GENOMIC DNA]</scope>
    <source>
        <strain evidence="2 3">DSM 14214</strain>
    </source>
</reference>
<dbReference type="InterPro" id="IPR035895">
    <property type="entry name" value="HPr-like_sf"/>
</dbReference>
<sequence>MTEKTVIIKSALDARQVAFFVQTAGKFQSDIKIAIDNKKVSAKSIMGIIALEMAEGQRANILAEGSDEEAAVNELAAALS</sequence>
<dbReference type="GeneID" id="78177227"/>
<keyword evidence="3" id="KW-1185">Reference proteome</keyword>
<dbReference type="SUPFAM" id="SSF55594">
    <property type="entry name" value="HPr-like"/>
    <property type="match status" value="1"/>
</dbReference>
<gene>
    <name evidence="2" type="ORF">SAMN02745138_00466</name>
</gene>
<dbReference type="AlphaFoldDB" id="A0A1M6LYE2"/>
<dbReference type="PRINTS" id="PR00107">
    <property type="entry name" value="PHOSPHOCPHPR"/>
</dbReference>
<evidence type="ECO:0000259" key="1">
    <source>
        <dbReference type="PROSITE" id="PS51350"/>
    </source>
</evidence>
<protein>
    <submittedName>
        <fullName evidence="2">Phosphocarrier protein</fullName>
    </submittedName>
</protein>
<dbReference type="PANTHER" id="PTHR33705">
    <property type="entry name" value="PHOSPHOCARRIER PROTEIN HPR"/>
    <property type="match status" value="1"/>
</dbReference>
<evidence type="ECO:0000313" key="2">
    <source>
        <dbReference type="EMBL" id="SHJ76170.1"/>
    </source>
</evidence>
<dbReference type="Proteomes" id="UP000183975">
    <property type="component" value="Unassembled WGS sequence"/>
</dbReference>
<evidence type="ECO:0000313" key="3">
    <source>
        <dbReference type="Proteomes" id="UP000183975"/>
    </source>
</evidence>
<dbReference type="Pfam" id="PF00381">
    <property type="entry name" value="PTS-HPr"/>
    <property type="match status" value="1"/>
</dbReference>
<accession>A0A1M6LYE2</accession>
<dbReference type="PANTHER" id="PTHR33705:SF5">
    <property type="entry name" value="HPR-LIKE PROTEIN CRH"/>
    <property type="match status" value="1"/>
</dbReference>
<dbReference type="NCBIfam" id="TIGR01003">
    <property type="entry name" value="PTS_HPr_family"/>
    <property type="match status" value="1"/>
</dbReference>
<dbReference type="InterPro" id="IPR000032">
    <property type="entry name" value="HPr-like"/>
</dbReference>
<name>A0A1M6LYE2_9FIRM</name>
<dbReference type="PROSITE" id="PS51350">
    <property type="entry name" value="PTS_HPR_DOM"/>
    <property type="match status" value="1"/>
</dbReference>
<organism evidence="2 3">
    <name type="scientific">Anaerotignum lactatifermentans DSM 14214</name>
    <dbReference type="NCBI Taxonomy" id="1121323"/>
    <lineage>
        <taxon>Bacteria</taxon>
        <taxon>Bacillati</taxon>
        <taxon>Bacillota</taxon>
        <taxon>Clostridia</taxon>
        <taxon>Lachnospirales</taxon>
        <taxon>Anaerotignaceae</taxon>
        <taxon>Anaerotignum</taxon>
    </lineage>
</organism>
<dbReference type="OrthoDB" id="9809047at2"/>
<dbReference type="EMBL" id="FRAH01000005">
    <property type="protein sequence ID" value="SHJ76170.1"/>
    <property type="molecule type" value="Genomic_DNA"/>
</dbReference>
<proteinExistence type="predicted"/>
<feature type="domain" description="HPr" evidence="1">
    <location>
        <begin position="1"/>
        <end position="80"/>
    </location>
</feature>
<dbReference type="InterPro" id="IPR050399">
    <property type="entry name" value="HPr"/>
</dbReference>
<dbReference type="Gene3D" id="3.30.1340.10">
    <property type="entry name" value="HPr-like"/>
    <property type="match status" value="1"/>
</dbReference>